<evidence type="ECO:0000313" key="1">
    <source>
        <dbReference type="EMBL" id="MEV0364851.1"/>
    </source>
</evidence>
<name>A0ABV3FAW9_9NOCA</name>
<evidence type="ECO:0000313" key="2">
    <source>
        <dbReference type="Proteomes" id="UP001551658"/>
    </source>
</evidence>
<dbReference type="RefSeq" id="WP_357980457.1">
    <property type="nucleotide sequence ID" value="NZ_JBFAIH010000011.1"/>
</dbReference>
<evidence type="ECO:0008006" key="3">
    <source>
        <dbReference type="Google" id="ProtNLM"/>
    </source>
</evidence>
<protein>
    <recommendedName>
        <fullName evidence="3">DUF1579 domain-containing protein</fullName>
    </recommendedName>
</protein>
<accession>A0ABV3FAW9</accession>
<gene>
    <name evidence="1" type="ORF">AB0H72_19340</name>
</gene>
<comment type="caution">
    <text evidence="1">The sequence shown here is derived from an EMBL/GenBank/DDBJ whole genome shotgun (WGS) entry which is preliminary data.</text>
</comment>
<reference evidence="1 2" key="1">
    <citation type="submission" date="2024-06" db="EMBL/GenBank/DDBJ databases">
        <title>The Natural Products Discovery Center: Release of the First 8490 Sequenced Strains for Exploring Actinobacteria Biosynthetic Diversity.</title>
        <authorList>
            <person name="Kalkreuter E."/>
            <person name="Kautsar S.A."/>
            <person name="Yang D."/>
            <person name="Bader C.D."/>
            <person name="Teijaro C.N."/>
            <person name="Fluegel L."/>
            <person name="Davis C.M."/>
            <person name="Simpson J.R."/>
            <person name="Lauterbach L."/>
            <person name="Steele A.D."/>
            <person name="Gui C."/>
            <person name="Meng S."/>
            <person name="Li G."/>
            <person name="Viehrig K."/>
            <person name="Ye F."/>
            <person name="Su P."/>
            <person name="Kiefer A.F."/>
            <person name="Nichols A."/>
            <person name="Cepeda A.J."/>
            <person name="Yan W."/>
            <person name="Fan B."/>
            <person name="Jiang Y."/>
            <person name="Adhikari A."/>
            <person name="Zheng C.-J."/>
            <person name="Schuster L."/>
            <person name="Cowan T.M."/>
            <person name="Smanski M.J."/>
            <person name="Chevrette M.G."/>
            <person name="De Carvalho L.P.S."/>
            <person name="Shen B."/>
        </authorList>
    </citation>
    <scope>NUCLEOTIDE SEQUENCE [LARGE SCALE GENOMIC DNA]</scope>
    <source>
        <strain evidence="1 2">NPDC050671</strain>
    </source>
</reference>
<proteinExistence type="predicted"/>
<dbReference type="EMBL" id="JBFAIH010000011">
    <property type="protein sequence ID" value="MEV0364851.1"/>
    <property type="molecule type" value="Genomic_DNA"/>
</dbReference>
<dbReference type="Proteomes" id="UP001551658">
    <property type="component" value="Unassembled WGS sequence"/>
</dbReference>
<sequence length="148" mass="17167">MGDAQMTESALAAMARMVGEWKTTTSLHPDITGHTAIGWMPDARFLTVRYTVPDPGVSWTWLVGADDLYQERLVILHYDQFGEHRVYQGSFDGPLWRVWRDAPGHSQRFTGNLDETSTTFRATWERSDSELDPRSWEHWLDFIYTRIS</sequence>
<organism evidence="1 2">
    <name type="scientific">Nocardia fusca</name>
    <dbReference type="NCBI Taxonomy" id="941183"/>
    <lineage>
        <taxon>Bacteria</taxon>
        <taxon>Bacillati</taxon>
        <taxon>Actinomycetota</taxon>
        <taxon>Actinomycetes</taxon>
        <taxon>Mycobacteriales</taxon>
        <taxon>Nocardiaceae</taxon>
        <taxon>Nocardia</taxon>
    </lineage>
</organism>
<keyword evidence="2" id="KW-1185">Reference proteome</keyword>